<feature type="active site" description="For GATase activity" evidence="8">
    <location>
        <position position="18"/>
    </location>
</feature>
<keyword evidence="12" id="KW-0436">Ligase</keyword>
<keyword evidence="5 9" id="KW-0067">ATP-binding</keyword>
<dbReference type="KEGG" id="gai:IMCC3135_22160"/>
<feature type="binding site" evidence="9">
    <location>
        <position position="311"/>
    </location>
    <ligand>
        <name>ATP</name>
        <dbReference type="ChEBI" id="CHEBI:30616"/>
    </ligand>
</feature>
<dbReference type="GO" id="GO:0005524">
    <property type="term" value="F:ATP binding"/>
    <property type="evidence" value="ECO:0007669"/>
    <property type="project" value="UniProtKB-KW"/>
</dbReference>
<dbReference type="Gene3D" id="3.40.50.620">
    <property type="entry name" value="HUPs"/>
    <property type="match status" value="2"/>
</dbReference>
<dbReference type="CDD" id="cd00712">
    <property type="entry name" value="AsnB"/>
    <property type="match status" value="1"/>
</dbReference>
<dbReference type="GO" id="GO:0005829">
    <property type="term" value="C:cytosol"/>
    <property type="evidence" value="ECO:0007669"/>
    <property type="project" value="TreeGrafter"/>
</dbReference>
<dbReference type="SUPFAM" id="SSF52402">
    <property type="entry name" value="Adenine nucleotide alpha hydrolases-like"/>
    <property type="match status" value="1"/>
</dbReference>
<evidence type="ECO:0000256" key="7">
    <source>
        <dbReference type="ARBA" id="ARBA00048741"/>
    </source>
</evidence>
<proteinExistence type="inferred from homology"/>
<dbReference type="Pfam" id="PF13537">
    <property type="entry name" value="GATase_7"/>
    <property type="match status" value="1"/>
</dbReference>
<dbReference type="AlphaFoldDB" id="A0A2Z2NTA3"/>
<dbReference type="InterPro" id="IPR006426">
    <property type="entry name" value="Asn_synth_AEB"/>
</dbReference>
<dbReference type="SUPFAM" id="SSF56235">
    <property type="entry name" value="N-terminal nucleophile aminohydrolases (Ntn hydrolases)"/>
    <property type="match status" value="1"/>
</dbReference>
<keyword evidence="8" id="KW-0061">Asparagine biosynthesis</keyword>
<comment type="pathway">
    <text evidence="1">Amino-acid biosynthesis; L-asparagine biosynthesis; L-asparagine from L-aspartate (L-Gln route): step 1/1.</text>
</comment>
<dbReference type="PANTHER" id="PTHR43284">
    <property type="entry name" value="ASPARAGINE SYNTHETASE (GLUTAMINE-HYDROLYZING)"/>
    <property type="match status" value="1"/>
</dbReference>
<feature type="binding site" evidence="9">
    <location>
        <position position="122"/>
    </location>
    <ligand>
        <name>L-glutamine</name>
        <dbReference type="ChEBI" id="CHEBI:58359"/>
    </ligand>
</feature>
<evidence type="ECO:0000313" key="13">
    <source>
        <dbReference type="Proteomes" id="UP000250079"/>
    </source>
</evidence>
<name>A0A2Z2NTA3_9GAMM</name>
<dbReference type="GO" id="GO:0004066">
    <property type="term" value="F:asparagine synthase (glutamine-hydrolyzing) activity"/>
    <property type="evidence" value="ECO:0007669"/>
    <property type="project" value="UniProtKB-EC"/>
</dbReference>
<protein>
    <recommendedName>
        <fullName evidence="3">asparagine synthase (glutamine-hydrolyzing)</fullName>
        <ecNumber evidence="3">6.3.5.4</ecNumber>
    </recommendedName>
</protein>
<feature type="site" description="Important for beta-aspartyl-AMP intermediate formation" evidence="10">
    <location>
        <position position="387"/>
    </location>
</feature>
<gene>
    <name evidence="12" type="primary">asnB_3</name>
    <name evidence="12" type="ORF">IMCC3135_22160</name>
</gene>
<evidence type="ECO:0000256" key="1">
    <source>
        <dbReference type="ARBA" id="ARBA00005187"/>
    </source>
</evidence>
<dbReference type="Gene3D" id="3.60.20.10">
    <property type="entry name" value="Glutamine Phosphoribosylpyrophosphate, subunit 1, domain 1"/>
    <property type="match status" value="1"/>
</dbReference>
<dbReference type="Pfam" id="PF00733">
    <property type="entry name" value="Asn_synthase"/>
    <property type="match status" value="1"/>
</dbReference>
<accession>A0A2Z2NTA3</accession>
<dbReference type="InterPro" id="IPR033738">
    <property type="entry name" value="AsnB_N"/>
</dbReference>
<dbReference type="PANTHER" id="PTHR43284:SF1">
    <property type="entry name" value="ASPARAGINE SYNTHETASE"/>
    <property type="match status" value="1"/>
</dbReference>
<dbReference type="InterPro" id="IPR014729">
    <property type="entry name" value="Rossmann-like_a/b/a_fold"/>
</dbReference>
<keyword evidence="4 9" id="KW-0547">Nucleotide-binding</keyword>
<evidence type="ECO:0000313" key="12">
    <source>
        <dbReference type="EMBL" id="ASJ74503.1"/>
    </source>
</evidence>
<organism evidence="12 13">
    <name type="scientific">Granulosicoccus antarcticus IMCC3135</name>
    <dbReference type="NCBI Taxonomy" id="1192854"/>
    <lineage>
        <taxon>Bacteria</taxon>
        <taxon>Pseudomonadati</taxon>
        <taxon>Pseudomonadota</taxon>
        <taxon>Gammaproteobacteria</taxon>
        <taxon>Chromatiales</taxon>
        <taxon>Granulosicoccaceae</taxon>
        <taxon>Granulosicoccus</taxon>
    </lineage>
</organism>
<evidence type="ECO:0000256" key="2">
    <source>
        <dbReference type="ARBA" id="ARBA00005752"/>
    </source>
</evidence>
<dbReference type="EC" id="6.3.5.4" evidence="3"/>
<dbReference type="InterPro" id="IPR029055">
    <property type="entry name" value="Ntn_hydrolases_N"/>
</dbReference>
<evidence type="ECO:0000259" key="11">
    <source>
        <dbReference type="PROSITE" id="PS51278"/>
    </source>
</evidence>
<evidence type="ECO:0000256" key="3">
    <source>
        <dbReference type="ARBA" id="ARBA00012737"/>
    </source>
</evidence>
<evidence type="ECO:0000256" key="4">
    <source>
        <dbReference type="ARBA" id="ARBA00022741"/>
    </source>
</evidence>
<sequence>MYHALLDFGYKQYNQRMCGIGGYLGPASHSALMDTARTLASSLHHRGPDANDVFIDAADGNNPGLALAHTRLSILDLSELGAQPMSSADQHFTISYNGELYNYLELRQELIDAGRQFVSESDTEVVLQALIHWGEAALSRFNGMFALALWDANERTLTLARDRFGIKPLYYTYNDERLVFASEIQSLLSVDALDRRLSLQGFYEYLYFGNALGSETLFRDCSKLPAGSVLTLSPGQPPELRTFWNPEQQALETHTEQEAVANIRQHLSNSVKRHLVSDVPVGLFLSGGLDSSTLCALASEHYEGQLATYSVDFSGSSAHSELDVAREVAKCFGTEHHELNVTYDNLESLLDKMTTAHSQPFGDAANIPLYLLTEQLPDSVKVVLQGDGGDEIFGGYKRYRLLEHARLCQLICSLPLMRRELPLPTSVLRRGHRMLKALGSASDAERCARLLTEEPGDNAVMELISEPLRGKLMGHDPFRRYQEVVSTLPDKVRNDPQQLMLWTDTRILLPDHFLEKVDRSTMANSVEVRVPFLDTELTDYVMSLPAKLKLQGSSKNLLRKAMADQLPDSVLHGPKYGFGVPYVEWLRGPLAAYAKERLFADNSLMAELFDQKALQRLWDDHMSGSADRGFMIYKLLMFALWAERFNVTLE</sequence>
<dbReference type="InterPro" id="IPR001962">
    <property type="entry name" value="Asn_synthase"/>
</dbReference>
<evidence type="ECO:0000256" key="5">
    <source>
        <dbReference type="ARBA" id="ARBA00022840"/>
    </source>
</evidence>
<dbReference type="InterPro" id="IPR051786">
    <property type="entry name" value="ASN_synthetase/amidase"/>
</dbReference>
<dbReference type="InterPro" id="IPR017932">
    <property type="entry name" value="GATase_2_dom"/>
</dbReference>
<dbReference type="PIRSF" id="PIRSF001589">
    <property type="entry name" value="Asn_synthetase_glu-h"/>
    <property type="match status" value="1"/>
</dbReference>
<dbReference type="NCBIfam" id="TIGR01536">
    <property type="entry name" value="asn_synth_AEB"/>
    <property type="match status" value="1"/>
</dbReference>
<keyword evidence="8" id="KW-0028">Amino-acid biosynthesis</keyword>
<dbReference type="GO" id="GO:0006529">
    <property type="term" value="P:asparagine biosynthetic process"/>
    <property type="evidence" value="ECO:0007669"/>
    <property type="project" value="UniProtKB-KW"/>
</dbReference>
<dbReference type="EMBL" id="CP018632">
    <property type="protein sequence ID" value="ASJ74503.1"/>
    <property type="molecule type" value="Genomic_DNA"/>
</dbReference>
<evidence type="ECO:0000256" key="10">
    <source>
        <dbReference type="PIRSR" id="PIRSR001589-3"/>
    </source>
</evidence>
<comment type="catalytic activity">
    <reaction evidence="7">
        <text>L-aspartate + L-glutamine + ATP + H2O = L-asparagine + L-glutamate + AMP + diphosphate + H(+)</text>
        <dbReference type="Rhea" id="RHEA:12228"/>
        <dbReference type="ChEBI" id="CHEBI:15377"/>
        <dbReference type="ChEBI" id="CHEBI:15378"/>
        <dbReference type="ChEBI" id="CHEBI:29985"/>
        <dbReference type="ChEBI" id="CHEBI:29991"/>
        <dbReference type="ChEBI" id="CHEBI:30616"/>
        <dbReference type="ChEBI" id="CHEBI:33019"/>
        <dbReference type="ChEBI" id="CHEBI:58048"/>
        <dbReference type="ChEBI" id="CHEBI:58359"/>
        <dbReference type="ChEBI" id="CHEBI:456215"/>
        <dbReference type="EC" id="6.3.5.4"/>
    </reaction>
</comment>
<feature type="domain" description="Glutamine amidotransferase type-2" evidence="11">
    <location>
        <begin position="18"/>
        <end position="235"/>
    </location>
</feature>
<evidence type="ECO:0000256" key="8">
    <source>
        <dbReference type="PIRSR" id="PIRSR001589-1"/>
    </source>
</evidence>
<evidence type="ECO:0000256" key="6">
    <source>
        <dbReference type="ARBA" id="ARBA00022962"/>
    </source>
</evidence>
<dbReference type="PROSITE" id="PS51278">
    <property type="entry name" value="GATASE_TYPE_2"/>
    <property type="match status" value="1"/>
</dbReference>
<keyword evidence="6 8" id="KW-0315">Glutamine amidotransferase</keyword>
<dbReference type="Proteomes" id="UP000250079">
    <property type="component" value="Chromosome"/>
</dbReference>
<reference evidence="12 13" key="1">
    <citation type="submission" date="2016-12" db="EMBL/GenBank/DDBJ databases">
        <authorList>
            <person name="Song W.-J."/>
            <person name="Kurnit D.M."/>
        </authorList>
    </citation>
    <scope>NUCLEOTIDE SEQUENCE [LARGE SCALE GENOMIC DNA]</scope>
    <source>
        <strain evidence="12 13">IMCC3135</strain>
    </source>
</reference>
<dbReference type="CDD" id="cd01991">
    <property type="entry name" value="Asn_synthase_B_C"/>
    <property type="match status" value="1"/>
</dbReference>
<keyword evidence="13" id="KW-1185">Reference proteome</keyword>
<comment type="similarity">
    <text evidence="2">Belongs to the asparagine synthetase family.</text>
</comment>
<evidence type="ECO:0000256" key="9">
    <source>
        <dbReference type="PIRSR" id="PIRSR001589-2"/>
    </source>
</evidence>